<evidence type="ECO:0000313" key="6">
    <source>
        <dbReference type="Proteomes" id="UP000675664"/>
    </source>
</evidence>
<dbReference type="SMART" id="SM00345">
    <property type="entry name" value="HTH_GNTR"/>
    <property type="match status" value="1"/>
</dbReference>
<dbReference type="InterPro" id="IPR036390">
    <property type="entry name" value="WH_DNA-bd_sf"/>
</dbReference>
<dbReference type="EMBL" id="JAGSND010000022">
    <property type="protein sequence ID" value="MBR0600196.1"/>
    <property type="molecule type" value="Genomic_DNA"/>
</dbReference>
<reference evidence="5" key="2">
    <citation type="submission" date="2021-04" db="EMBL/GenBank/DDBJ databases">
        <authorList>
            <person name="Liu J."/>
        </authorList>
    </citation>
    <scope>NUCLEOTIDE SEQUENCE</scope>
    <source>
        <strain evidence="5">BAD-6</strain>
    </source>
</reference>
<dbReference type="Pfam" id="PF07702">
    <property type="entry name" value="UTRA"/>
    <property type="match status" value="1"/>
</dbReference>
<protein>
    <submittedName>
        <fullName evidence="5">GntR family transcriptional regulator</fullName>
    </submittedName>
</protein>
<dbReference type="PANTHER" id="PTHR44846">
    <property type="entry name" value="MANNOSYL-D-GLYCERATE TRANSPORT/METABOLISM SYSTEM REPRESSOR MNGR-RELATED"/>
    <property type="match status" value="1"/>
</dbReference>
<dbReference type="GO" id="GO:0003677">
    <property type="term" value="F:DNA binding"/>
    <property type="evidence" value="ECO:0007669"/>
    <property type="project" value="UniProtKB-KW"/>
</dbReference>
<evidence type="ECO:0000313" key="5">
    <source>
        <dbReference type="EMBL" id="MBR0600196.1"/>
    </source>
</evidence>
<proteinExistence type="predicted"/>
<organism evidence="5 6">
    <name type="scientific">Sinanaerobacter chloroacetimidivorans</name>
    <dbReference type="NCBI Taxonomy" id="2818044"/>
    <lineage>
        <taxon>Bacteria</taxon>
        <taxon>Bacillati</taxon>
        <taxon>Bacillota</taxon>
        <taxon>Clostridia</taxon>
        <taxon>Peptostreptococcales</taxon>
        <taxon>Anaerovoracaceae</taxon>
        <taxon>Sinanaerobacter</taxon>
    </lineage>
</organism>
<comment type="caution">
    <text evidence="5">The sequence shown here is derived from an EMBL/GenBank/DDBJ whole genome shotgun (WGS) entry which is preliminary data.</text>
</comment>
<accession>A0A8J7W738</accession>
<dbReference type="PANTHER" id="PTHR44846:SF1">
    <property type="entry name" value="MANNOSYL-D-GLYCERATE TRANSPORT_METABOLISM SYSTEM REPRESSOR MNGR-RELATED"/>
    <property type="match status" value="1"/>
</dbReference>
<dbReference type="Proteomes" id="UP000675664">
    <property type="component" value="Unassembled WGS sequence"/>
</dbReference>
<name>A0A8J7W738_9FIRM</name>
<dbReference type="InterPro" id="IPR000524">
    <property type="entry name" value="Tscrpt_reg_HTH_GntR"/>
</dbReference>
<dbReference type="InterPro" id="IPR036388">
    <property type="entry name" value="WH-like_DNA-bd_sf"/>
</dbReference>
<evidence type="ECO:0000259" key="4">
    <source>
        <dbReference type="PROSITE" id="PS50949"/>
    </source>
</evidence>
<dbReference type="CDD" id="cd07377">
    <property type="entry name" value="WHTH_GntR"/>
    <property type="match status" value="1"/>
</dbReference>
<evidence type="ECO:0000256" key="2">
    <source>
        <dbReference type="ARBA" id="ARBA00023125"/>
    </source>
</evidence>
<evidence type="ECO:0000256" key="1">
    <source>
        <dbReference type="ARBA" id="ARBA00023015"/>
    </source>
</evidence>
<dbReference type="InterPro" id="IPR028978">
    <property type="entry name" value="Chorismate_lyase_/UTRA_dom_sf"/>
</dbReference>
<dbReference type="SMART" id="SM00866">
    <property type="entry name" value="UTRA"/>
    <property type="match status" value="1"/>
</dbReference>
<feature type="domain" description="HTH gntR-type" evidence="4">
    <location>
        <begin position="4"/>
        <end position="72"/>
    </location>
</feature>
<dbReference type="Pfam" id="PF00392">
    <property type="entry name" value="GntR"/>
    <property type="match status" value="1"/>
</dbReference>
<dbReference type="Gene3D" id="3.40.1410.10">
    <property type="entry name" value="Chorismate lyase-like"/>
    <property type="match status" value="1"/>
</dbReference>
<dbReference type="InterPro" id="IPR050679">
    <property type="entry name" value="Bact_HTH_transcr_reg"/>
</dbReference>
<keyword evidence="3" id="KW-0804">Transcription</keyword>
<dbReference type="PROSITE" id="PS50949">
    <property type="entry name" value="HTH_GNTR"/>
    <property type="match status" value="1"/>
</dbReference>
<keyword evidence="6" id="KW-1185">Reference proteome</keyword>
<dbReference type="PRINTS" id="PR00035">
    <property type="entry name" value="HTHGNTR"/>
</dbReference>
<dbReference type="SUPFAM" id="SSF64288">
    <property type="entry name" value="Chorismate lyase-like"/>
    <property type="match status" value="1"/>
</dbReference>
<dbReference type="Gene3D" id="1.10.10.10">
    <property type="entry name" value="Winged helix-like DNA-binding domain superfamily/Winged helix DNA-binding domain"/>
    <property type="match status" value="1"/>
</dbReference>
<sequence>MKKMSLAMQAKEQFLEMYEKGEFVPGQRIPSESEMSKLFGISRETWRSSLELLRREGILYSKHGAGTYLLDDTHKIENDLSELRSLSEMIRNAGIEEGAPKLTITSEYPSAEVAQLLRLTKEESVCVIKRIRYSEAGAICSSINYIPGTLADELDFKSPPSSIFNYFEKRKGILVARSTTRIVIPSKDDPLISELRKMRDVAILGLKQLHFDSRGNPAMYSIDYLRCDLFDFSITRIRQR</sequence>
<dbReference type="InterPro" id="IPR011663">
    <property type="entry name" value="UTRA"/>
</dbReference>
<evidence type="ECO:0000256" key="3">
    <source>
        <dbReference type="ARBA" id="ARBA00023163"/>
    </source>
</evidence>
<dbReference type="GO" id="GO:0045892">
    <property type="term" value="P:negative regulation of DNA-templated transcription"/>
    <property type="evidence" value="ECO:0007669"/>
    <property type="project" value="TreeGrafter"/>
</dbReference>
<reference evidence="5" key="1">
    <citation type="submission" date="2021-04" db="EMBL/GenBank/DDBJ databases">
        <title>Sinoanaerobacter chloroacetimidivorans sp. nov., an obligate anaerobic bacterium isolated from anaerobic sludge.</title>
        <authorList>
            <person name="Bao Y."/>
        </authorList>
    </citation>
    <scope>NUCLEOTIDE SEQUENCE</scope>
    <source>
        <strain evidence="5">BAD-6</strain>
    </source>
</reference>
<keyword evidence="2" id="KW-0238">DNA-binding</keyword>
<dbReference type="AlphaFoldDB" id="A0A8J7W738"/>
<dbReference type="GO" id="GO:0003700">
    <property type="term" value="F:DNA-binding transcription factor activity"/>
    <property type="evidence" value="ECO:0007669"/>
    <property type="project" value="InterPro"/>
</dbReference>
<dbReference type="SUPFAM" id="SSF46785">
    <property type="entry name" value="Winged helix' DNA-binding domain"/>
    <property type="match status" value="1"/>
</dbReference>
<keyword evidence="1" id="KW-0805">Transcription regulation</keyword>
<dbReference type="RefSeq" id="WP_227020310.1">
    <property type="nucleotide sequence ID" value="NZ_JAGSND010000022.1"/>
</dbReference>
<gene>
    <name evidence="5" type="ORF">KCX82_20125</name>
</gene>